<dbReference type="GeneID" id="81351568"/>
<evidence type="ECO:0000313" key="2">
    <source>
        <dbReference type="Proteomes" id="UP001149074"/>
    </source>
</evidence>
<dbReference type="RefSeq" id="XP_056479813.1">
    <property type="nucleotide sequence ID" value="XM_056612589.1"/>
</dbReference>
<accession>A0A9W9G5H7</accession>
<reference evidence="1" key="2">
    <citation type="journal article" date="2023" name="IMA Fungus">
        <title>Comparative genomic study of the Penicillium genus elucidates a diverse pangenome and 15 lateral gene transfer events.</title>
        <authorList>
            <person name="Petersen C."/>
            <person name="Sorensen T."/>
            <person name="Nielsen M.R."/>
            <person name="Sondergaard T.E."/>
            <person name="Sorensen J.L."/>
            <person name="Fitzpatrick D.A."/>
            <person name="Frisvad J.C."/>
            <person name="Nielsen K.L."/>
        </authorList>
    </citation>
    <scope>NUCLEOTIDE SEQUENCE</scope>
    <source>
        <strain evidence="1">IBT 30761</strain>
    </source>
</reference>
<sequence>MAATRGAITIARENKFDLGPKLFDEPYSKELPISLVSEANVDSRYLGHFFSHVQQSLHPACRRFTGGVSQPLHLRYAMLCLSASSLSMLDTPVQSRVLAASERTSVFSPLVNPVHDRNAVMYNDLAVWYLHSAYKGAIHENAPSILVSYILLALYHHASTDHEKFRLAVTDSVKFVIANRGDILNAPGGTDALQMWFRLCTSHRPSKSPALLLEGQGVSSSAPNLLPDVTEHLYMSCILGMSTDDLIYDILIKTLEIRTKLVVSRCVADCHGVPEQPSDIGILAYETLNTMLGRPCTPEGYAEARKGFLQSSHLFELLNVQKERLAVWRSRLRADQLPCNLHCPRETKSKDVSAPQADQFYTHRDTMNALYCRLCEITFDGTTEFNASSKPSMPKYCRPIENLADSFCEIASTVNPAISNTSDVYTLSLAESLLQLVQLYRSDKIFTFIFDTLWPRLEATGKGYEHSHYPTHLVKRIVGQIGAYWNDGHTVELTLPAVPEDIPKYKLLDVDQSISLVVCGHTEDGTSFMEKRPLA</sequence>
<dbReference type="OrthoDB" id="4150114at2759"/>
<gene>
    <name evidence="1" type="ORF">N7532_000085</name>
</gene>
<comment type="caution">
    <text evidence="1">The sequence shown here is derived from an EMBL/GenBank/DDBJ whole genome shotgun (WGS) entry which is preliminary data.</text>
</comment>
<protein>
    <submittedName>
        <fullName evidence="1">Uncharacterized protein</fullName>
    </submittedName>
</protein>
<dbReference type="EMBL" id="JAPQKI010000001">
    <property type="protein sequence ID" value="KAJ5112040.1"/>
    <property type="molecule type" value="Genomic_DNA"/>
</dbReference>
<name>A0A9W9G5H7_9EURO</name>
<reference evidence="1" key="1">
    <citation type="submission" date="2022-11" db="EMBL/GenBank/DDBJ databases">
        <authorList>
            <person name="Petersen C."/>
        </authorList>
    </citation>
    <scope>NUCLEOTIDE SEQUENCE</scope>
    <source>
        <strain evidence="1">IBT 30761</strain>
    </source>
</reference>
<evidence type="ECO:0000313" key="1">
    <source>
        <dbReference type="EMBL" id="KAJ5112040.1"/>
    </source>
</evidence>
<keyword evidence="2" id="KW-1185">Reference proteome</keyword>
<organism evidence="1 2">
    <name type="scientific">Penicillium argentinense</name>
    <dbReference type="NCBI Taxonomy" id="1131581"/>
    <lineage>
        <taxon>Eukaryota</taxon>
        <taxon>Fungi</taxon>
        <taxon>Dikarya</taxon>
        <taxon>Ascomycota</taxon>
        <taxon>Pezizomycotina</taxon>
        <taxon>Eurotiomycetes</taxon>
        <taxon>Eurotiomycetidae</taxon>
        <taxon>Eurotiales</taxon>
        <taxon>Aspergillaceae</taxon>
        <taxon>Penicillium</taxon>
    </lineage>
</organism>
<dbReference type="Proteomes" id="UP001149074">
    <property type="component" value="Unassembled WGS sequence"/>
</dbReference>
<proteinExistence type="predicted"/>
<dbReference type="AlphaFoldDB" id="A0A9W9G5H7"/>